<name>A0A1T5ISR5_9MICO</name>
<evidence type="ECO:0000256" key="3">
    <source>
        <dbReference type="SAM" id="SignalP"/>
    </source>
</evidence>
<dbReference type="Proteomes" id="UP000189777">
    <property type="component" value="Unassembled WGS sequence"/>
</dbReference>
<keyword evidence="2" id="KW-0472">Membrane</keyword>
<evidence type="ECO:0000313" key="5">
    <source>
        <dbReference type="Proteomes" id="UP000189777"/>
    </source>
</evidence>
<dbReference type="STRING" id="526729.SAMN04324258_0883"/>
<evidence type="ECO:0000256" key="2">
    <source>
        <dbReference type="SAM" id="Phobius"/>
    </source>
</evidence>
<dbReference type="EMBL" id="FUZQ01000001">
    <property type="protein sequence ID" value="SKC42165.1"/>
    <property type="molecule type" value="Genomic_DNA"/>
</dbReference>
<organism evidence="4 5">
    <name type="scientific">Krasilnikoviella flava</name>
    <dbReference type="NCBI Taxonomy" id="526729"/>
    <lineage>
        <taxon>Bacteria</taxon>
        <taxon>Bacillati</taxon>
        <taxon>Actinomycetota</taxon>
        <taxon>Actinomycetes</taxon>
        <taxon>Micrococcales</taxon>
        <taxon>Promicromonosporaceae</taxon>
        <taxon>Krasilnikoviella</taxon>
    </lineage>
</organism>
<evidence type="ECO:0008006" key="6">
    <source>
        <dbReference type="Google" id="ProtNLM"/>
    </source>
</evidence>
<accession>A0A1T5ISR5</accession>
<feature type="region of interest" description="Disordered" evidence="1">
    <location>
        <begin position="671"/>
        <end position="695"/>
    </location>
</feature>
<gene>
    <name evidence="4" type="ORF">SAMN04324258_0883</name>
</gene>
<keyword evidence="5" id="KW-1185">Reference proteome</keyword>
<keyword evidence="2" id="KW-0812">Transmembrane</keyword>
<keyword evidence="3" id="KW-0732">Signal</keyword>
<sequence>MTPLPARRRRAAPTAALPTVLGAGLVAALLLAGPAAVADEGLTEESHSRYVLRAKDTEVRATMTTTIGNVTPDRGLTYYYYTSYAVPVPAGAQDVRATSGGASLPVRLEGTDDPSTRYAVATFAPLRYGSTRTIEWSFVVPGEPVRSEDYTRVGDGFATFATPGVGDAGRTTVEVVLPASMTFDATSDVFTHERSGKTVTYTATENTDKDGIWAVVSARDPKKADEKAVEVGDTTLTLQSFPGDERWTRFVAKRLTTGLPVLEDLVGRPWPGGLDTIREDVSPKVLGYAWFDPDNDEIVIPEDLDEATLYHELGHAWLNPDRLKERWLSEGMTEVVAHRVVALTGGKSDPWDAPDRDADVAVPLSAWDARPGELDEDAEAYGYAASYTVVQKLLGNLDDDTFTAVVSAAQAGQSAYERPGSTDENWGRTDWRRFLDLVETRGEVAGAPKVLRTWVLDADQRSALKPRAAARDAYAALDDADGAWSPPLGLRTAMTDWEFGDAKDVRGALDGAAQDAGAVQAAAEAAGLDVPAPVRAAYEGASGADDYAGLATLLPRAAAVMTRVGEAGRAAAADRDPVSGLGALVLGVDRASARAQADLAAGDLDAAASRADAAAGRADAAPWVGAGLVVLVLGAAGGVAALVVRRRRRAGSAAGASVVVEDALEEGVVLPAAGDPEVPRSGADAVEPGPRQHLL</sequence>
<keyword evidence="2" id="KW-1133">Transmembrane helix</keyword>
<feature type="chain" id="PRO_5012301427" description="Peptidase family M1" evidence="3">
    <location>
        <begin position="39"/>
        <end position="695"/>
    </location>
</feature>
<dbReference type="OrthoDB" id="3837791at2"/>
<feature type="transmembrane region" description="Helical" evidence="2">
    <location>
        <begin position="623"/>
        <end position="644"/>
    </location>
</feature>
<reference evidence="4 5" key="1">
    <citation type="submission" date="2017-02" db="EMBL/GenBank/DDBJ databases">
        <authorList>
            <person name="Peterson S.W."/>
        </authorList>
    </citation>
    <scope>NUCLEOTIDE SEQUENCE [LARGE SCALE GENOMIC DNA]</scope>
    <source>
        <strain evidence="4 5">DSM 21481</strain>
    </source>
</reference>
<proteinExistence type="predicted"/>
<feature type="signal peptide" evidence="3">
    <location>
        <begin position="1"/>
        <end position="38"/>
    </location>
</feature>
<protein>
    <recommendedName>
        <fullName evidence="6">Peptidase family M1</fullName>
    </recommendedName>
</protein>
<dbReference type="RefSeq" id="WP_139820711.1">
    <property type="nucleotide sequence ID" value="NZ_FUZQ01000001.1"/>
</dbReference>
<evidence type="ECO:0000313" key="4">
    <source>
        <dbReference type="EMBL" id="SKC42165.1"/>
    </source>
</evidence>
<dbReference type="AlphaFoldDB" id="A0A1T5ISR5"/>
<evidence type="ECO:0000256" key="1">
    <source>
        <dbReference type="SAM" id="MobiDB-lite"/>
    </source>
</evidence>